<reference evidence="1" key="1">
    <citation type="submission" date="2022-01" db="EMBL/GenBank/DDBJ databases">
        <title>Novel bile acid biosynthetic pathways are enriched in the microbiome of centenarians.</title>
        <authorList>
            <person name="Sato Y."/>
            <person name="Atarashi K."/>
            <person name="Plichta R.D."/>
            <person name="Arai Y."/>
            <person name="Sasajima S."/>
            <person name="Kearney M.S."/>
            <person name="Suda W."/>
            <person name="Takeshita K."/>
            <person name="Sasaki T."/>
            <person name="Okamoto S."/>
            <person name="Skelly N.A."/>
            <person name="Okamura Y."/>
            <person name="Vlamakis H."/>
            <person name="Li Y."/>
            <person name="Tanoue T."/>
            <person name="Takei H."/>
            <person name="Nittono H."/>
            <person name="Narushima S."/>
            <person name="Irie J."/>
            <person name="Itoh H."/>
            <person name="Moriya K."/>
            <person name="Sugiura Y."/>
            <person name="Suematsu M."/>
            <person name="Moritoki N."/>
            <person name="Shibata S."/>
            <person name="Littman R.D."/>
            <person name="Fischbach A.M."/>
            <person name="Uwamino Y."/>
            <person name="Inoue T."/>
            <person name="Honda A."/>
            <person name="Hattori M."/>
            <person name="Murai T."/>
            <person name="Xavier J.R."/>
            <person name="Hirose N."/>
            <person name="Honda K."/>
        </authorList>
    </citation>
    <scope>NUCLEOTIDE SEQUENCE</scope>
    <source>
        <strain evidence="1">CE91-St3</strain>
    </source>
</reference>
<protein>
    <submittedName>
        <fullName evidence="1">Uncharacterized protein</fullName>
    </submittedName>
</protein>
<accession>A0AA37NZM8</accession>
<evidence type="ECO:0000313" key="2">
    <source>
        <dbReference type="Proteomes" id="UP001055114"/>
    </source>
</evidence>
<dbReference type="AlphaFoldDB" id="A0AA37NZM8"/>
<evidence type="ECO:0000313" key="1">
    <source>
        <dbReference type="EMBL" id="GKH73324.1"/>
    </source>
</evidence>
<sequence length="229" mass="26032">MKKLIEKEPLVPLFVDMGESVLLAVSIGDGGMQRFMKDDAGHLLAPTGIFGLAQFSVDEIALKIRFLKQQDDPWLLKTAECLQLALDSRYQLNDLPTRNAELVFCLIYRNSPECVPPCGFTLIPINNSAQLMNLEADAIRHGDSYYCFLRKINDPASFSLTDVRRFLIETEEGSYLRDVNGGTVHWTNRRNKAARLSKPRSKLLLKRLNGMYPDLKLHIVKFSTKPYKI</sequence>
<dbReference type="Proteomes" id="UP001055114">
    <property type="component" value="Unassembled WGS sequence"/>
</dbReference>
<dbReference type="EMBL" id="BQNZ01000003">
    <property type="protein sequence ID" value="GKH73324.1"/>
    <property type="molecule type" value="Genomic_DNA"/>
</dbReference>
<name>A0AA37NZM8_9BACT</name>
<comment type="caution">
    <text evidence="1">The sequence shown here is derived from an EMBL/GenBank/DDBJ whole genome shotgun (WGS) entry which is preliminary data.</text>
</comment>
<dbReference type="RefSeq" id="WP_075965551.1">
    <property type="nucleotide sequence ID" value="NZ_BQNZ01000003.1"/>
</dbReference>
<proteinExistence type="predicted"/>
<gene>
    <name evidence="1" type="ORF">CE91St3_31870</name>
</gene>
<organism evidence="1 2">
    <name type="scientific">Parabacteroides merdae</name>
    <dbReference type="NCBI Taxonomy" id="46503"/>
    <lineage>
        <taxon>Bacteria</taxon>
        <taxon>Pseudomonadati</taxon>
        <taxon>Bacteroidota</taxon>
        <taxon>Bacteroidia</taxon>
        <taxon>Bacteroidales</taxon>
        <taxon>Tannerellaceae</taxon>
        <taxon>Parabacteroides</taxon>
    </lineage>
</organism>